<dbReference type="SUPFAM" id="SSF47986">
    <property type="entry name" value="DEATH domain"/>
    <property type="match status" value="1"/>
</dbReference>
<accession>A0A7J8E731</accession>
<name>A0A7J8E731_ROUAE</name>
<feature type="domain" description="Death" evidence="1">
    <location>
        <begin position="137"/>
        <end position="201"/>
    </location>
</feature>
<comment type="caution">
    <text evidence="2">The sequence shown here is derived from an EMBL/GenBank/DDBJ whole genome shotgun (WGS) entry which is preliminary data.</text>
</comment>
<organism evidence="2 3">
    <name type="scientific">Rousettus aegyptiacus</name>
    <name type="common">Egyptian fruit bat</name>
    <name type="synonym">Pteropus aegyptiacus</name>
    <dbReference type="NCBI Taxonomy" id="9407"/>
    <lineage>
        <taxon>Eukaryota</taxon>
        <taxon>Metazoa</taxon>
        <taxon>Chordata</taxon>
        <taxon>Craniata</taxon>
        <taxon>Vertebrata</taxon>
        <taxon>Euteleostomi</taxon>
        <taxon>Mammalia</taxon>
        <taxon>Eutheria</taxon>
        <taxon>Laurasiatheria</taxon>
        <taxon>Chiroptera</taxon>
        <taxon>Yinpterochiroptera</taxon>
        <taxon>Pteropodoidea</taxon>
        <taxon>Pteropodidae</taxon>
        <taxon>Rousettinae</taxon>
        <taxon>Rousettus</taxon>
    </lineage>
</organism>
<dbReference type="Gene3D" id="1.10.533.10">
    <property type="entry name" value="Death Domain, Fas"/>
    <property type="match status" value="1"/>
</dbReference>
<dbReference type="EMBL" id="JACASE010000010">
    <property type="protein sequence ID" value="KAF6431095.1"/>
    <property type="molecule type" value="Genomic_DNA"/>
</dbReference>
<protein>
    <submittedName>
        <fullName evidence="2">Death domain containing 1</fullName>
    </submittedName>
</protein>
<gene>
    <name evidence="2" type="ORF">HJG63_004150</name>
</gene>
<evidence type="ECO:0000313" key="3">
    <source>
        <dbReference type="Proteomes" id="UP000593571"/>
    </source>
</evidence>
<dbReference type="Pfam" id="PF00531">
    <property type="entry name" value="Death"/>
    <property type="match status" value="1"/>
</dbReference>
<proteinExistence type="predicted"/>
<dbReference type="PANTHER" id="PTHR28336">
    <property type="entry name" value="BA1-643"/>
    <property type="match status" value="1"/>
</dbReference>
<evidence type="ECO:0000259" key="1">
    <source>
        <dbReference type="PROSITE" id="PS50017"/>
    </source>
</evidence>
<dbReference type="AlphaFoldDB" id="A0A7J8E731"/>
<sequence>MSIAALSGYILIRGNGKDYGKDYKLIFHLQRKPRLELQIKEVDEFGNYSCPHYKGTIVVYKVPKEKIVHNLDQSLMLNENHYQFPVCKLPLRLPKHEKLINRPQSTKRISTDPLEALWENLLYWLADELSEENATALSSSLPLRRSTIQLIRLKNPDDLTEQIHECLDFWKKSLPNSTDKLRLLARHLRKIGRSDLSEELRFKWENRVFTEPQPWFDPAE</sequence>
<dbReference type="InterPro" id="IPR000488">
    <property type="entry name" value="Death_dom"/>
</dbReference>
<keyword evidence="3" id="KW-1185">Reference proteome</keyword>
<evidence type="ECO:0000313" key="2">
    <source>
        <dbReference type="EMBL" id="KAF6431095.1"/>
    </source>
</evidence>
<reference evidence="2 3" key="1">
    <citation type="journal article" date="2020" name="Nature">
        <title>Six reference-quality genomes reveal evolution of bat adaptations.</title>
        <authorList>
            <person name="Jebb D."/>
            <person name="Huang Z."/>
            <person name="Pippel M."/>
            <person name="Hughes G.M."/>
            <person name="Lavrichenko K."/>
            <person name="Devanna P."/>
            <person name="Winkler S."/>
            <person name="Jermiin L.S."/>
            <person name="Skirmuntt E.C."/>
            <person name="Katzourakis A."/>
            <person name="Burkitt-Gray L."/>
            <person name="Ray D.A."/>
            <person name="Sullivan K.A.M."/>
            <person name="Roscito J.G."/>
            <person name="Kirilenko B.M."/>
            <person name="Davalos L.M."/>
            <person name="Corthals A.P."/>
            <person name="Power M.L."/>
            <person name="Jones G."/>
            <person name="Ransome R.D."/>
            <person name="Dechmann D.K.N."/>
            <person name="Locatelli A.G."/>
            <person name="Puechmaille S.J."/>
            <person name="Fedrigo O."/>
            <person name="Jarvis E.D."/>
            <person name="Hiller M."/>
            <person name="Vernes S.C."/>
            <person name="Myers E.W."/>
            <person name="Teeling E.C."/>
        </authorList>
    </citation>
    <scope>NUCLEOTIDE SEQUENCE [LARGE SCALE GENOMIC DNA]</scope>
    <source>
        <strain evidence="2">MRouAeg1</strain>
        <tissue evidence="2">Muscle</tissue>
    </source>
</reference>
<dbReference type="InterPro" id="IPR011029">
    <property type="entry name" value="DEATH-like_dom_sf"/>
</dbReference>
<dbReference type="PROSITE" id="PS50017">
    <property type="entry name" value="DEATH_DOMAIN"/>
    <property type="match status" value="1"/>
</dbReference>
<dbReference type="Proteomes" id="UP000593571">
    <property type="component" value="Unassembled WGS sequence"/>
</dbReference>
<dbReference type="PANTHER" id="PTHR28336:SF4">
    <property type="entry name" value="DEATH DOMAIN-CONTAINING PROTEIN 1"/>
    <property type="match status" value="1"/>
</dbReference>
<dbReference type="GO" id="GO:0007165">
    <property type="term" value="P:signal transduction"/>
    <property type="evidence" value="ECO:0007669"/>
    <property type="project" value="InterPro"/>
</dbReference>